<dbReference type="Gene3D" id="3.40.50.2000">
    <property type="entry name" value="Glycogen Phosphorylase B"/>
    <property type="match status" value="2"/>
</dbReference>
<feature type="domain" description="Erythromycin biosynthesis protein CIII-like C-terminal" evidence="1">
    <location>
        <begin position="298"/>
        <end position="402"/>
    </location>
</feature>
<proteinExistence type="predicted"/>
<dbReference type="PANTHER" id="PTHR21015:SF22">
    <property type="entry name" value="GLYCOSYLTRANSFERASE"/>
    <property type="match status" value="1"/>
</dbReference>
<dbReference type="SUPFAM" id="SSF53756">
    <property type="entry name" value="UDP-Glycosyltransferase/glycogen phosphorylase"/>
    <property type="match status" value="1"/>
</dbReference>
<sequence length="407" mass="43404">MARFLLAWELGGGLGHATPLAQIAQPLLEAGHEVQLVLRDLSLLGPVFGPLARHARLQAWQAPVWQLPLAGQPPPATYAELLAHAGYLDAARLQGLAQAWRTLFTLLKPQLLLADHAPTALLAARGLPMRRLLAGTGCFMPPPRQPMPPFREWTPIAPHRVRAAEERLLATCNQLLTVWGEPPLAALHELLAADERCLLTWPSLDPYAGTSRPRSDEPATRYFGPLPGRDDGSLPDWPASDFGRVLAYLRPEPAATEAALAVLQAGPWSTVAWVPGLAASLKQRHASAHLQFADMPLNMARMAGQADAVLCHAGAGTVHAALLQGRPLVMLPTQAEQLLTARRVQAAGAGVLLLEGDVAAQLHQAVHDAVTEGPMRQAAQAFARQGQAAPDVALQLAGRCIALASQG</sequence>
<protein>
    <recommendedName>
        <fullName evidence="1">Erythromycin biosynthesis protein CIII-like C-terminal domain-containing protein</fullName>
    </recommendedName>
</protein>
<dbReference type="PANTHER" id="PTHR21015">
    <property type="entry name" value="UDP-N-ACETYLGLUCOSAMINE--N-ACETYLMURAMYL-(PENTAPEPTIDE) PYROPHOSPHORYL-UNDECAPRENOL N-ACETYLGLUCOSAMINE TRANSFERASE 1"/>
    <property type="match status" value="1"/>
</dbReference>
<evidence type="ECO:0000259" key="1">
    <source>
        <dbReference type="Pfam" id="PF06722"/>
    </source>
</evidence>
<accession>A0ABY4SDF0</accession>
<dbReference type="RefSeq" id="WP_250198349.1">
    <property type="nucleotide sequence ID" value="NZ_CP097636.1"/>
</dbReference>
<name>A0ABY4SDF0_AQUTE</name>
<evidence type="ECO:0000313" key="2">
    <source>
        <dbReference type="EMBL" id="URI10142.1"/>
    </source>
</evidence>
<keyword evidence="3" id="KW-1185">Reference proteome</keyword>
<reference evidence="2" key="1">
    <citation type="submission" date="2022-05" db="EMBL/GenBank/DDBJ databases">
        <title>An RpoN-dependent PEP-CTERM gene is involved in floc formation of an Aquincola tertiaricarbonis strain.</title>
        <authorList>
            <person name="Qiu D."/>
            <person name="Xia M."/>
        </authorList>
    </citation>
    <scope>NUCLEOTIDE SEQUENCE</scope>
    <source>
        <strain evidence="2">RN12</strain>
    </source>
</reference>
<organism evidence="2 3">
    <name type="scientific">Aquincola tertiaricarbonis</name>
    <dbReference type="NCBI Taxonomy" id="391953"/>
    <lineage>
        <taxon>Bacteria</taxon>
        <taxon>Pseudomonadati</taxon>
        <taxon>Pseudomonadota</taxon>
        <taxon>Betaproteobacteria</taxon>
        <taxon>Burkholderiales</taxon>
        <taxon>Sphaerotilaceae</taxon>
        <taxon>Aquincola</taxon>
    </lineage>
</organism>
<dbReference type="InterPro" id="IPR010610">
    <property type="entry name" value="EryCIII-like_C"/>
</dbReference>
<gene>
    <name evidence="2" type="ORF">MW290_31910</name>
</gene>
<dbReference type="Pfam" id="PF06722">
    <property type="entry name" value="EryCIII-like_C"/>
    <property type="match status" value="1"/>
</dbReference>
<dbReference type="Proteomes" id="UP001056201">
    <property type="component" value="Chromosome 2"/>
</dbReference>
<evidence type="ECO:0000313" key="3">
    <source>
        <dbReference type="Proteomes" id="UP001056201"/>
    </source>
</evidence>
<dbReference type="EMBL" id="CP097636">
    <property type="protein sequence ID" value="URI10142.1"/>
    <property type="molecule type" value="Genomic_DNA"/>
</dbReference>